<evidence type="ECO:0000256" key="5">
    <source>
        <dbReference type="ARBA" id="ARBA00023012"/>
    </source>
</evidence>
<dbReference type="PANTHER" id="PTHR43711:SF29">
    <property type="entry name" value="HISTIDINE KINASE"/>
    <property type="match status" value="1"/>
</dbReference>
<dbReference type="EC" id="2.7.13.3" evidence="2"/>
<comment type="caution">
    <text evidence="6">The sequence shown here is derived from an EMBL/GenBank/DDBJ whole genome shotgun (WGS) entry which is preliminary data.</text>
</comment>
<dbReference type="InterPro" id="IPR036890">
    <property type="entry name" value="HATPase_C_sf"/>
</dbReference>
<evidence type="ECO:0000256" key="2">
    <source>
        <dbReference type="ARBA" id="ARBA00012438"/>
    </source>
</evidence>
<evidence type="ECO:0000313" key="6">
    <source>
        <dbReference type="EMBL" id="MBD2345416.1"/>
    </source>
</evidence>
<evidence type="ECO:0000256" key="3">
    <source>
        <dbReference type="ARBA" id="ARBA00022679"/>
    </source>
</evidence>
<comment type="catalytic activity">
    <reaction evidence="1">
        <text>ATP + protein L-histidine = ADP + protein N-phospho-L-histidine.</text>
        <dbReference type="EC" id="2.7.13.3"/>
    </reaction>
</comment>
<keyword evidence="4" id="KW-0418">Kinase</keyword>
<evidence type="ECO:0000256" key="1">
    <source>
        <dbReference type="ARBA" id="ARBA00000085"/>
    </source>
</evidence>
<protein>
    <recommendedName>
        <fullName evidence="2">histidine kinase</fullName>
        <ecNumber evidence="2">2.7.13.3</ecNumber>
    </recommendedName>
</protein>
<dbReference type="Proteomes" id="UP000607281">
    <property type="component" value="Unassembled WGS sequence"/>
</dbReference>
<accession>A0ABR8CRK3</accession>
<evidence type="ECO:0000313" key="7">
    <source>
        <dbReference type="Proteomes" id="UP000607281"/>
    </source>
</evidence>
<organism evidence="6 7">
    <name type="scientific">Anabaena subtropica FACHB-260</name>
    <dbReference type="NCBI Taxonomy" id="2692884"/>
    <lineage>
        <taxon>Bacteria</taxon>
        <taxon>Bacillati</taxon>
        <taxon>Cyanobacteriota</taxon>
        <taxon>Cyanophyceae</taxon>
        <taxon>Nostocales</taxon>
        <taxon>Nostocaceae</taxon>
        <taxon>Anabaena</taxon>
    </lineage>
</organism>
<dbReference type="InterPro" id="IPR050736">
    <property type="entry name" value="Sensor_HK_Regulatory"/>
</dbReference>
<dbReference type="Gene3D" id="3.30.565.10">
    <property type="entry name" value="Histidine kinase-like ATPase, C-terminal domain"/>
    <property type="match status" value="1"/>
</dbReference>
<dbReference type="EMBL" id="JACJRF010000024">
    <property type="protein sequence ID" value="MBD2345416.1"/>
    <property type="molecule type" value="Genomic_DNA"/>
</dbReference>
<keyword evidence="3" id="KW-0808">Transferase</keyword>
<dbReference type="PANTHER" id="PTHR43711">
    <property type="entry name" value="TWO-COMPONENT HISTIDINE KINASE"/>
    <property type="match status" value="1"/>
</dbReference>
<dbReference type="SUPFAM" id="SSF55874">
    <property type="entry name" value="ATPase domain of HSP90 chaperone/DNA topoisomerase II/histidine kinase"/>
    <property type="match status" value="1"/>
</dbReference>
<keyword evidence="7" id="KW-1185">Reference proteome</keyword>
<proteinExistence type="predicted"/>
<dbReference type="RefSeq" id="WP_190407887.1">
    <property type="nucleotide sequence ID" value="NZ_JACJRF010000024.1"/>
</dbReference>
<keyword evidence="5" id="KW-0902">Two-component regulatory system</keyword>
<evidence type="ECO:0000256" key="4">
    <source>
        <dbReference type="ARBA" id="ARBA00022777"/>
    </source>
</evidence>
<name>A0ABR8CRK3_9NOST</name>
<sequence>MFAKLPSINFCYYSIGKNFARISLRLVFIMPFALQMCLAVELVRYLVLKNEQEILIKYYDELGIFANSFNIISRDLQRLFNTEINKKIEFICSDRSQLKRLKLLPKMQISNNELEMGFSRKNILVKLLKIPIYDDSGNIVLAIANFSDITKCEQTEHLVAQYDHILKTQVNRHTKELRLANLPKYIQTDESKLRQVLLNILGNSIKFTETGSVTLRVKLGAGESQEVGGQGAARGACGLQCHPRGANSPIGDATRIQKREQRREKNSSLNFQSPCFNCSRF</sequence>
<gene>
    <name evidence="6" type="ORF">H6G18_14830</name>
</gene>
<reference evidence="6 7" key="1">
    <citation type="journal article" date="2020" name="ISME J.">
        <title>Comparative genomics reveals insights into cyanobacterial evolution and habitat adaptation.</title>
        <authorList>
            <person name="Chen M.Y."/>
            <person name="Teng W.K."/>
            <person name="Zhao L."/>
            <person name="Hu C.X."/>
            <person name="Zhou Y.K."/>
            <person name="Han B.P."/>
            <person name="Song L.R."/>
            <person name="Shu W.S."/>
        </authorList>
    </citation>
    <scope>NUCLEOTIDE SEQUENCE [LARGE SCALE GENOMIC DNA]</scope>
    <source>
        <strain evidence="6 7">FACHB-260</strain>
    </source>
</reference>